<evidence type="ECO:0000313" key="2">
    <source>
        <dbReference type="Proteomes" id="UP001576774"/>
    </source>
</evidence>
<gene>
    <name evidence="1" type="ORF">ACE1CC_33665</name>
</gene>
<accession>A0ABV4XGZ1</accession>
<organism evidence="1 2">
    <name type="scientific">Floridaenema aerugineum BLCC-F46</name>
    <dbReference type="NCBI Taxonomy" id="3153654"/>
    <lineage>
        <taxon>Bacteria</taxon>
        <taxon>Bacillati</taxon>
        <taxon>Cyanobacteriota</taxon>
        <taxon>Cyanophyceae</taxon>
        <taxon>Oscillatoriophycideae</taxon>
        <taxon>Aerosakkonematales</taxon>
        <taxon>Aerosakkonemataceae</taxon>
        <taxon>Floridanema</taxon>
        <taxon>Floridanema aerugineum</taxon>
    </lineage>
</organism>
<reference evidence="1 2" key="1">
    <citation type="submission" date="2024-09" db="EMBL/GenBank/DDBJ databases">
        <title>Floridaenema gen nov. (Aerosakkonemataceae, Aerosakkonematales ord. nov., Cyanobacteria) from benthic tropical and subtropical fresh waters, with the description of four new species.</title>
        <authorList>
            <person name="Moretto J.A."/>
            <person name="Berthold D.E."/>
            <person name="Lefler F.W."/>
            <person name="Huang I.-S."/>
            <person name="Laughinghouse H. IV."/>
        </authorList>
    </citation>
    <scope>NUCLEOTIDE SEQUENCE [LARGE SCALE GENOMIC DNA]</scope>
    <source>
        <strain evidence="1 2">BLCC-F46</strain>
    </source>
</reference>
<dbReference type="RefSeq" id="WP_413274793.1">
    <property type="nucleotide sequence ID" value="NZ_JBHFNQ010000250.1"/>
</dbReference>
<dbReference type="EMBL" id="JBHFNQ010000250">
    <property type="protein sequence ID" value="MFB2881826.1"/>
    <property type="molecule type" value="Genomic_DNA"/>
</dbReference>
<dbReference type="Proteomes" id="UP001576774">
    <property type="component" value="Unassembled WGS sequence"/>
</dbReference>
<proteinExistence type="predicted"/>
<protein>
    <submittedName>
        <fullName evidence="1">Uncharacterized protein</fullName>
    </submittedName>
</protein>
<name>A0ABV4XGZ1_9CYAN</name>
<keyword evidence="2" id="KW-1185">Reference proteome</keyword>
<comment type="caution">
    <text evidence="1">The sequence shown here is derived from an EMBL/GenBank/DDBJ whole genome shotgun (WGS) entry which is preliminary data.</text>
</comment>
<evidence type="ECO:0000313" key="1">
    <source>
        <dbReference type="EMBL" id="MFB2881826.1"/>
    </source>
</evidence>
<sequence>MLNDKIDLIVLYCQKMNYRLFTGKDEKNIIYVEGMDVEGNFNNDAPNQFNDVRLVLSNDFHLLGNWSATTEPGRFYTEHPMNPKGAARIAFGQYKAWAVGMHGNSQPHEALIQVAEVMVYRDSNKDGLRIGDGVDRGLFGINQHWGYDLPPDNIGRASAGCLVGRTRKGHLEFMSIVKTDPRYQADRRFLFTTTIIPGDQL</sequence>